<feature type="region of interest" description="Disordered" evidence="1">
    <location>
        <begin position="218"/>
        <end position="255"/>
    </location>
</feature>
<name>A0A8H5GMF5_9AGAR</name>
<comment type="caution">
    <text evidence="2">The sequence shown here is derived from an EMBL/GenBank/DDBJ whole genome shotgun (WGS) entry which is preliminary data.</text>
</comment>
<organism evidence="2 3">
    <name type="scientific">Collybiopsis confluens</name>
    <dbReference type="NCBI Taxonomy" id="2823264"/>
    <lineage>
        <taxon>Eukaryota</taxon>
        <taxon>Fungi</taxon>
        <taxon>Dikarya</taxon>
        <taxon>Basidiomycota</taxon>
        <taxon>Agaricomycotina</taxon>
        <taxon>Agaricomycetes</taxon>
        <taxon>Agaricomycetidae</taxon>
        <taxon>Agaricales</taxon>
        <taxon>Marasmiineae</taxon>
        <taxon>Omphalotaceae</taxon>
        <taxon>Collybiopsis</taxon>
    </lineage>
</organism>
<feature type="compositionally biased region" description="Polar residues" evidence="1">
    <location>
        <begin position="153"/>
        <end position="170"/>
    </location>
</feature>
<evidence type="ECO:0000256" key="1">
    <source>
        <dbReference type="SAM" id="MobiDB-lite"/>
    </source>
</evidence>
<feature type="compositionally biased region" description="Polar residues" evidence="1">
    <location>
        <begin position="268"/>
        <end position="286"/>
    </location>
</feature>
<feature type="compositionally biased region" description="Basic and acidic residues" evidence="1">
    <location>
        <begin position="288"/>
        <end position="304"/>
    </location>
</feature>
<evidence type="ECO:0000313" key="2">
    <source>
        <dbReference type="EMBL" id="KAF5367607.1"/>
    </source>
</evidence>
<protein>
    <submittedName>
        <fullName evidence="2">Uncharacterized protein</fullName>
    </submittedName>
</protein>
<dbReference type="Proteomes" id="UP000518752">
    <property type="component" value="Unassembled WGS sequence"/>
</dbReference>
<feature type="region of interest" description="Disordered" evidence="1">
    <location>
        <begin position="102"/>
        <end position="143"/>
    </location>
</feature>
<keyword evidence="3" id="KW-1185">Reference proteome</keyword>
<sequence length="326" mass="36937">MLLNIANMNHLPLGSPAVLLKASKKKAFMHELDTPLLNQWCRQIECGHSPIPPLLSAIKAVKGSSNPNPIPRPSGMSFFSGAHHFSINGDFVFRHIEGNYYRSGSSRQTRNNNRTSSSQSSSSHHWTGEGRTLGGNSGRPSQHNRQLYADANEQPSSQSNNPFQYTRTSYYNSDSHTRIVEYRNGSESPIDHFSERPSRYHFGRTSFNNVFVDHRNDEEDPEEDYYDREHHSAYSRPTHHSNQLIGGTVNSVDTAPHRGATMVTYQRRGNNPFRNRVHTTSSSSVPYHQDDELPHDPDYPRIPDPEVCLDPPPSYLDSFKDLPAPR</sequence>
<feature type="region of interest" description="Disordered" evidence="1">
    <location>
        <begin position="151"/>
        <end position="170"/>
    </location>
</feature>
<dbReference type="EMBL" id="JAACJN010000142">
    <property type="protein sequence ID" value="KAF5367607.1"/>
    <property type="molecule type" value="Genomic_DNA"/>
</dbReference>
<dbReference type="AlphaFoldDB" id="A0A8H5GMF5"/>
<feature type="compositionally biased region" description="Low complexity" evidence="1">
    <location>
        <begin position="102"/>
        <end position="123"/>
    </location>
</feature>
<reference evidence="2 3" key="1">
    <citation type="journal article" date="2020" name="ISME J.">
        <title>Uncovering the hidden diversity of litter-decomposition mechanisms in mushroom-forming fungi.</title>
        <authorList>
            <person name="Floudas D."/>
            <person name="Bentzer J."/>
            <person name="Ahren D."/>
            <person name="Johansson T."/>
            <person name="Persson P."/>
            <person name="Tunlid A."/>
        </authorList>
    </citation>
    <scope>NUCLEOTIDE SEQUENCE [LARGE SCALE GENOMIC DNA]</scope>
    <source>
        <strain evidence="2 3">CBS 406.79</strain>
    </source>
</reference>
<feature type="compositionally biased region" description="Polar residues" evidence="1">
    <location>
        <begin position="240"/>
        <end position="253"/>
    </location>
</feature>
<accession>A0A8H5GMF5</accession>
<proteinExistence type="predicted"/>
<gene>
    <name evidence="2" type="ORF">D9757_010661</name>
</gene>
<feature type="region of interest" description="Disordered" evidence="1">
    <location>
        <begin position="268"/>
        <end position="326"/>
    </location>
</feature>
<evidence type="ECO:0000313" key="3">
    <source>
        <dbReference type="Proteomes" id="UP000518752"/>
    </source>
</evidence>